<dbReference type="InterPro" id="IPR045851">
    <property type="entry name" value="AMP-bd_C_sf"/>
</dbReference>
<gene>
    <name evidence="2" type="ORF">EI167_08780</name>
</gene>
<organism evidence="2 3">
    <name type="scientific">Pseudoalteromonas prydzensis</name>
    <dbReference type="NCBI Taxonomy" id="182141"/>
    <lineage>
        <taxon>Bacteria</taxon>
        <taxon>Pseudomonadati</taxon>
        <taxon>Pseudomonadota</taxon>
        <taxon>Gammaproteobacteria</taxon>
        <taxon>Alteromonadales</taxon>
        <taxon>Pseudoalteromonadaceae</taxon>
        <taxon>Pseudoalteromonas</taxon>
    </lineage>
</organism>
<feature type="domain" description="AMP-dependent synthetase/ligase" evidence="1">
    <location>
        <begin position="113"/>
        <end position="277"/>
    </location>
</feature>
<comment type="caution">
    <text evidence="2">The sequence shown here is derived from an EMBL/GenBank/DDBJ whole genome shotgun (WGS) entry which is preliminary data.</text>
</comment>
<accession>A0ABR9FL48</accession>
<dbReference type="PANTHER" id="PTHR45398">
    <property type="match status" value="1"/>
</dbReference>
<sequence length="446" mass="50732">MKWPINNNFFYCEQQSFVIWQQQVIAHAELFAEQPAQTWLLFDADSYRFSVLFFALLVAKKSVILPQNGQPEQLAQCLEYADEFTGDTDLLPTKVLFSHDLTCNNLQALDIDEHSIIRFFTSGSTGAPKAIDKTFKQLVQEIQVLEAQFGANLNSSLFVATVSHQHIYGLLFKLLWPLYSGYDVCLQSFEYPEHLLHFIDNSTAQAGKAGFTLISSPAYYHRLVQDNVLAPVKNKFRGCFSSGGPLQAIAAKLLTEQLAMSPIEVLGSTETGGIAWRQQSHSSSWQAFKPIKIKLDDTQHLIISSPYVVEANWYRTDDRAQLLESGQFTLLGRADRIVKIEEKRCSLDEISQRIIEHSWVDECYVLLLESQQQHKRNEIAAVLVLTPAGEIAVTELGKFKFSQTLKSHLKAFFEPLVIPRKFRYLPALPYNRQGKLEKAQLEKMFD</sequence>
<dbReference type="RefSeq" id="WP_192541472.1">
    <property type="nucleotide sequence ID" value="NZ_JBQELX010000057.1"/>
</dbReference>
<dbReference type="EMBL" id="RRZA01000022">
    <property type="protein sequence ID" value="MBE0457543.1"/>
    <property type="molecule type" value="Genomic_DNA"/>
</dbReference>
<evidence type="ECO:0000259" key="1">
    <source>
        <dbReference type="Pfam" id="PF00501"/>
    </source>
</evidence>
<reference evidence="2 3" key="1">
    <citation type="submission" date="2020-07" db="EMBL/GenBank/DDBJ databases">
        <title>Halophilic bacteria isolated from french cheeses.</title>
        <authorList>
            <person name="Kothe C.I."/>
            <person name="Farah-Kraiem B."/>
            <person name="Renault P."/>
            <person name="Dridi B."/>
        </authorList>
    </citation>
    <scope>NUCLEOTIDE SEQUENCE [LARGE SCALE GENOMIC DNA]</scope>
    <source>
        <strain evidence="2 3">FME14</strain>
    </source>
</reference>
<protein>
    <submittedName>
        <fullName evidence="2">Acyl-CoA synthetase</fullName>
    </submittedName>
</protein>
<dbReference type="Pfam" id="PF00501">
    <property type="entry name" value="AMP-binding"/>
    <property type="match status" value="1"/>
</dbReference>
<dbReference type="PANTHER" id="PTHR45398:SF1">
    <property type="entry name" value="ENZYME, PUTATIVE (JCVI)-RELATED"/>
    <property type="match status" value="1"/>
</dbReference>
<dbReference type="SUPFAM" id="SSF56801">
    <property type="entry name" value="Acetyl-CoA synthetase-like"/>
    <property type="match status" value="1"/>
</dbReference>
<proteinExistence type="predicted"/>
<dbReference type="Gene3D" id="3.40.50.12780">
    <property type="entry name" value="N-terminal domain of ligase-like"/>
    <property type="match status" value="1"/>
</dbReference>
<name>A0ABR9FL48_9GAMM</name>
<dbReference type="Proteomes" id="UP000707245">
    <property type="component" value="Unassembled WGS sequence"/>
</dbReference>
<dbReference type="Gene3D" id="3.30.300.30">
    <property type="match status" value="1"/>
</dbReference>
<keyword evidence="3" id="KW-1185">Reference proteome</keyword>
<evidence type="ECO:0000313" key="2">
    <source>
        <dbReference type="EMBL" id="MBE0457543.1"/>
    </source>
</evidence>
<evidence type="ECO:0000313" key="3">
    <source>
        <dbReference type="Proteomes" id="UP000707245"/>
    </source>
</evidence>
<dbReference type="InterPro" id="IPR042099">
    <property type="entry name" value="ANL_N_sf"/>
</dbReference>
<dbReference type="InterPro" id="IPR000873">
    <property type="entry name" value="AMP-dep_synth/lig_dom"/>
</dbReference>